<dbReference type="Gene3D" id="3.60.15.10">
    <property type="entry name" value="Ribonuclease Z/Hydroxyacylglutathione hydrolase-like"/>
    <property type="match status" value="1"/>
</dbReference>
<accession>A0A124FG08</accession>
<feature type="domain" description="Metallo-beta-lactamase" evidence="1">
    <location>
        <begin position="29"/>
        <end position="221"/>
    </location>
</feature>
<dbReference type="CDD" id="cd07709">
    <property type="entry name" value="flavodiiron_proteins_MBL-fold"/>
    <property type="match status" value="1"/>
</dbReference>
<dbReference type="AlphaFoldDB" id="A0A124FG08"/>
<gene>
    <name evidence="2" type="ORF">XD57_0738</name>
</gene>
<dbReference type="EMBL" id="LGFG01000046">
    <property type="protein sequence ID" value="KUK23155.1"/>
    <property type="molecule type" value="Genomic_DNA"/>
</dbReference>
<evidence type="ECO:0000313" key="3">
    <source>
        <dbReference type="Proteomes" id="UP000058636"/>
    </source>
</evidence>
<protein>
    <submittedName>
        <fullName evidence="2">Beta-lactamase domain protein</fullName>
    </submittedName>
</protein>
<dbReference type="Pfam" id="PF19583">
    <property type="entry name" value="ODP"/>
    <property type="match status" value="1"/>
</dbReference>
<reference evidence="2 3" key="1">
    <citation type="journal article" date="2015" name="MBio">
        <title>Genome-Resolved Metagenomic Analysis Reveals Roles for Candidate Phyla and Other Microbial Community Members in Biogeochemical Transformations in Oil Reservoirs.</title>
        <authorList>
            <person name="Hu P."/>
            <person name="Tom L."/>
            <person name="Singh A."/>
            <person name="Thomas B.C."/>
            <person name="Baker B.J."/>
            <person name="Piceno Y.M."/>
            <person name="Andersen G.L."/>
            <person name="Banfield J.F."/>
        </authorList>
    </citation>
    <scope>NUCLEOTIDE SEQUENCE [LARGE SCALE GENOMIC DNA]</scope>
    <source>
        <strain evidence="2">46_26</strain>
    </source>
</reference>
<dbReference type="InterPro" id="IPR001279">
    <property type="entry name" value="Metallo-B-lactamas"/>
</dbReference>
<dbReference type="SUPFAM" id="SSF56281">
    <property type="entry name" value="Metallo-hydrolase/oxidoreductase"/>
    <property type="match status" value="1"/>
</dbReference>
<name>A0A124FG08_9THEM</name>
<proteinExistence type="predicted"/>
<dbReference type="PANTHER" id="PTHR43041">
    <property type="entry name" value="HYDROLASE, METALLO-BETA-LACTAMASE SUPERFAMILY"/>
    <property type="match status" value="1"/>
</dbReference>
<dbReference type="InterPro" id="IPR045761">
    <property type="entry name" value="ODP_dom"/>
</dbReference>
<comment type="caution">
    <text evidence="2">The sequence shown here is derived from an EMBL/GenBank/DDBJ whole genome shotgun (WGS) entry which is preliminary data.</text>
</comment>
<sequence length="253" mass="29220">MFENEILFDNGQHKFMFLGWEEKEEEIVQTNQYLILDGNEGILLDPGGAHVFPRVMSNVAEVVDLSSIRHIFYTHQDPDVTSGILLWLSICENAKIYISSLWVRFLPHFGIYDQKRIVPISDKGTKIKLLSGNELEILPAHFLHSTGNFVLYDPVAKILFSGDIGAAVFEKGKRYRYVDDFERHLPLMEAFHKRYMSSNTACKKWVDMVSKRKIDMIAPQHGAVFRGESVKKFLEWFRNLKCGVDLIDNLYSL</sequence>
<organism evidence="2 3">
    <name type="scientific">Thermotoga petrophila</name>
    <dbReference type="NCBI Taxonomy" id="93929"/>
    <lineage>
        <taxon>Bacteria</taxon>
        <taxon>Thermotogati</taxon>
        <taxon>Thermotogota</taxon>
        <taxon>Thermotogae</taxon>
        <taxon>Thermotogales</taxon>
        <taxon>Thermotogaceae</taxon>
        <taxon>Thermotoga</taxon>
    </lineage>
</organism>
<dbReference type="PATRIC" id="fig|93930.3.peg.1590"/>
<dbReference type="Proteomes" id="UP000058636">
    <property type="component" value="Unassembled WGS sequence"/>
</dbReference>
<evidence type="ECO:0000259" key="1">
    <source>
        <dbReference type="SMART" id="SM00849"/>
    </source>
</evidence>
<dbReference type="OMA" id="CGIDLMT"/>
<dbReference type="PANTHER" id="PTHR43041:SF1">
    <property type="entry name" value="METALLO-BETA-LACTAMASE DOMAIN-CONTAINING PROTEIN"/>
    <property type="match status" value="1"/>
</dbReference>
<dbReference type="SMART" id="SM00849">
    <property type="entry name" value="Lactamase_B"/>
    <property type="match status" value="1"/>
</dbReference>
<dbReference type="InterPro" id="IPR036866">
    <property type="entry name" value="RibonucZ/Hydroxyglut_hydro"/>
</dbReference>
<evidence type="ECO:0000313" key="2">
    <source>
        <dbReference type="EMBL" id="KUK23155.1"/>
    </source>
</evidence>